<comment type="caution">
    <text evidence="2">The sequence shown here is derived from an EMBL/GenBank/DDBJ whole genome shotgun (WGS) entry which is preliminary data.</text>
</comment>
<dbReference type="InterPro" id="IPR003961">
    <property type="entry name" value="FN3_dom"/>
</dbReference>
<dbReference type="SUPFAM" id="SSF49265">
    <property type="entry name" value="Fibronectin type III"/>
    <property type="match status" value="1"/>
</dbReference>
<organism evidence="2 3">
    <name type="scientific">Trogon melanurus</name>
    <name type="common">Black-tailed trogon</name>
    <dbReference type="NCBI Taxonomy" id="56311"/>
    <lineage>
        <taxon>Eukaryota</taxon>
        <taxon>Metazoa</taxon>
        <taxon>Chordata</taxon>
        <taxon>Craniata</taxon>
        <taxon>Vertebrata</taxon>
        <taxon>Euteleostomi</taxon>
        <taxon>Archelosauria</taxon>
        <taxon>Archosauria</taxon>
        <taxon>Dinosauria</taxon>
        <taxon>Saurischia</taxon>
        <taxon>Theropoda</taxon>
        <taxon>Coelurosauria</taxon>
        <taxon>Aves</taxon>
        <taxon>Neognathae</taxon>
        <taxon>Neoaves</taxon>
        <taxon>Telluraves</taxon>
        <taxon>Coraciimorphae</taxon>
        <taxon>Trogoniformes</taxon>
        <taxon>Trogonidae</taxon>
        <taxon>Trogon</taxon>
    </lineage>
</organism>
<accession>A0A7L0E599</accession>
<sequence>VPSPTRVVITSENFKTVLHWQYPSMSETPLFTVRFISYNSGSCELVSTCVNISANFCDISREIHKPDASHWFRVQAIVGSQRSNYTEAEEFILRKHGKIGPPKLNLSRHGDEIMVDIHQPA</sequence>
<gene>
    <name evidence="2" type="primary">Ifngr1_0</name>
    <name evidence="2" type="ORF">TROMEL_R02331</name>
</gene>
<dbReference type="InterPro" id="IPR013783">
    <property type="entry name" value="Ig-like_fold"/>
</dbReference>
<dbReference type="GO" id="GO:0004896">
    <property type="term" value="F:cytokine receptor activity"/>
    <property type="evidence" value="ECO:0007669"/>
    <property type="project" value="TreeGrafter"/>
</dbReference>
<dbReference type="Proteomes" id="UP000550660">
    <property type="component" value="Unassembled WGS sequence"/>
</dbReference>
<feature type="non-terminal residue" evidence="2">
    <location>
        <position position="121"/>
    </location>
</feature>
<dbReference type="InterPro" id="IPR050650">
    <property type="entry name" value="Type-II_Cytokine-TF_Rcpt"/>
</dbReference>
<reference evidence="2 3" key="1">
    <citation type="submission" date="2019-09" db="EMBL/GenBank/DDBJ databases">
        <title>Bird 10,000 Genomes (B10K) Project - Family phase.</title>
        <authorList>
            <person name="Zhang G."/>
        </authorList>
    </citation>
    <scope>NUCLEOTIDE SEQUENCE [LARGE SCALE GENOMIC DNA]</scope>
    <source>
        <strain evidence="2">B10K-DU-007-40</strain>
        <tissue evidence="2">Mixed tissue sample</tissue>
    </source>
</reference>
<dbReference type="OrthoDB" id="9946382at2759"/>
<dbReference type="Gene3D" id="2.60.40.10">
    <property type="entry name" value="Immunoglobulins"/>
    <property type="match status" value="2"/>
</dbReference>
<keyword evidence="3" id="KW-1185">Reference proteome</keyword>
<dbReference type="FunFam" id="2.60.40.10:FF:001425">
    <property type="entry name" value="Interferon gamma receptor 1"/>
    <property type="match status" value="1"/>
</dbReference>
<dbReference type="PANTHER" id="PTHR20859:SF5">
    <property type="entry name" value="INTERFERON GAMMA RECEPTOR 1"/>
    <property type="match status" value="1"/>
</dbReference>
<evidence type="ECO:0000313" key="3">
    <source>
        <dbReference type="Proteomes" id="UP000550660"/>
    </source>
</evidence>
<dbReference type="AlphaFoldDB" id="A0A7L0E599"/>
<dbReference type="EMBL" id="VXAG01000294">
    <property type="protein sequence ID" value="NXJ78265.1"/>
    <property type="molecule type" value="Genomic_DNA"/>
</dbReference>
<protein>
    <submittedName>
        <fullName evidence="2">INGR1 protein</fullName>
    </submittedName>
</protein>
<feature type="non-terminal residue" evidence="2">
    <location>
        <position position="1"/>
    </location>
</feature>
<dbReference type="GO" id="GO:0005886">
    <property type="term" value="C:plasma membrane"/>
    <property type="evidence" value="ECO:0007669"/>
    <property type="project" value="TreeGrafter"/>
</dbReference>
<evidence type="ECO:0000259" key="1">
    <source>
        <dbReference type="Pfam" id="PF01108"/>
    </source>
</evidence>
<dbReference type="InterPro" id="IPR036116">
    <property type="entry name" value="FN3_sf"/>
</dbReference>
<evidence type="ECO:0000313" key="2">
    <source>
        <dbReference type="EMBL" id="NXJ78265.1"/>
    </source>
</evidence>
<proteinExistence type="predicted"/>
<dbReference type="PANTHER" id="PTHR20859">
    <property type="entry name" value="INTERFERON/INTERLEUKIN RECEPTOR"/>
    <property type="match status" value="1"/>
</dbReference>
<name>A0A7L0E599_TROML</name>
<feature type="domain" description="Fibronectin type-III" evidence="1">
    <location>
        <begin position="1"/>
        <end position="84"/>
    </location>
</feature>
<dbReference type="Pfam" id="PF01108">
    <property type="entry name" value="Tissue_fac"/>
    <property type="match status" value="1"/>
</dbReference>